<dbReference type="CDD" id="cd06089">
    <property type="entry name" value="KOW_RPL26"/>
    <property type="match status" value="1"/>
</dbReference>
<dbReference type="Proteomes" id="UP000695022">
    <property type="component" value="Unplaced"/>
</dbReference>
<keyword evidence="6" id="KW-1185">Reference proteome</keyword>
<comment type="similarity">
    <text evidence="1">Belongs to the universal ribosomal protein uL24 family.</text>
</comment>
<feature type="domain" description="KOW" evidence="5">
    <location>
        <begin position="48"/>
        <end position="76"/>
    </location>
</feature>
<dbReference type="HAMAP" id="MF_01326_A">
    <property type="entry name" value="Ribosomal_uL24_A"/>
    <property type="match status" value="1"/>
</dbReference>
<organism evidence="6 7">
    <name type="scientific">Priapulus caudatus</name>
    <name type="common">Priapulid worm</name>
    <dbReference type="NCBI Taxonomy" id="37621"/>
    <lineage>
        <taxon>Eukaryota</taxon>
        <taxon>Metazoa</taxon>
        <taxon>Ecdysozoa</taxon>
        <taxon>Scalidophora</taxon>
        <taxon>Priapulida</taxon>
        <taxon>Priapulimorpha</taxon>
        <taxon>Priapulimorphida</taxon>
        <taxon>Priapulidae</taxon>
        <taxon>Priapulus</taxon>
    </lineage>
</organism>
<reference evidence="7" key="1">
    <citation type="submission" date="2025-08" db="UniProtKB">
        <authorList>
            <consortium name="RefSeq"/>
        </authorList>
    </citation>
    <scope>IDENTIFICATION</scope>
</reference>
<sequence length="145" mass="16910">MKFNNCVSSSRRKNRKRHFNAPSHIRRKLMSSPLSKELRQKYSVRSMPIRKDDEVQVTRGHYKGQQVGKVVQVYRKKFVVHIERIQRDKANGASVHVGIHPSKVVIVKLKMDKDRKKIIERKGRARQAEKLKGKHTEESVAAMET</sequence>
<dbReference type="InterPro" id="IPR014722">
    <property type="entry name" value="Rib_uL2_dom2"/>
</dbReference>
<dbReference type="Pfam" id="PF00467">
    <property type="entry name" value="KOW"/>
    <property type="match status" value="1"/>
</dbReference>
<dbReference type="InterPro" id="IPR041988">
    <property type="entry name" value="Ribosomal_uL24_KOW"/>
</dbReference>
<dbReference type="InterPro" id="IPR005756">
    <property type="entry name" value="Ribosomal_uL24_euk/arc"/>
</dbReference>
<dbReference type="SUPFAM" id="SSF50104">
    <property type="entry name" value="Translation proteins SH3-like domain"/>
    <property type="match status" value="1"/>
</dbReference>
<evidence type="ECO:0000259" key="5">
    <source>
        <dbReference type="SMART" id="SM00739"/>
    </source>
</evidence>
<feature type="region of interest" description="Disordered" evidence="4">
    <location>
        <begin position="124"/>
        <end position="145"/>
    </location>
</feature>
<protein>
    <submittedName>
        <fullName evidence="7">60S ribosomal protein L26-like</fullName>
    </submittedName>
</protein>
<feature type="region of interest" description="Disordered" evidence="4">
    <location>
        <begin position="1"/>
        <end position="20"/>
    </location>
</feature>
<dbReference type="RefSeq" id="XP_014667578.1">
    <property type="nucleotide sequence ID" value="XM_014812092.1"/>
</dbReference>
<evidence type="ECO:0000313" key="6">
    <source>
        <dbReference type="Proteomes" id="UP000695022"/>
    </source>
</evidence>
<accession>A0ABM1E5V7</accession>
<gene>
    <name evidence="7" type="primary">LOC106809128</name>
</gene>
<evidence type="ECO:0000256" key="3">
    <source>
        <dbReference type="ARBA" id="ARBA00023274"/>
    </source>
</evidence>
<evidence type="ECO:0000256" key="2">
    <source>
        <dbReference type="ARBA" id="ARBA00022980"/>
    </source>
</evidence>
<dbReference type="PANTHER" id="PTHR11143">
    <property type="entry name" value="60S RIBOSOMAL PROTEIN L26 FAMILY MEMBER"/>
    <property type="match status" value="1"/>
</dbReference>
<feature type="compositionally biased region" description="Basic and acidic residues" evidence="4">
    <location>
        <begin position="124"/>
        <end position="138"/>
    </location>
</feature>
<dbReference type="Pfam" id="PF16906">
    <property type="entry name" value="Ribosomal_L26"/>
    <property type="match status" value="1"/>
</dbReference>
<keyword evidence="3" id="KW-0687">Ribonucleoprotein</keyword>
<keyword evidence="2" id="KW-0689">Ribosomal protein</keyword>
<dbReference type="Gene3D" id="2.30.30.30">
    <property type="match status" value="1"/>
</dbReference>
<dbReference type="InterPro" id="IPR005824">
    <property type="entry name" value="KOW"/>
</dbReference>
<name>A0ABM1E5V7_PRICU</name>
<dbReference type="SMART" id="SM00739">
    <property type="entry name" value="KOW"/>
    <property type="match status" value="1"/>
</dbReference>
<evidence type="ECO:0000256" key="4">
    <source>
        <dbReference type="SAM" id="MobiDB-lite"/>
    </source>
</evidence>
<feature type="compositionally biased region" description="Basic residues" evidence="4">
    <location>
        <begin position="10"/>
        <end position="20"/>
    </location>
</feature>
<dbReference type="GeneID" id="106809128"/>
<dbReference type="NCBIfam" id="TIGR01080">
    <property type="entry name" value="rplX_A_E"/>
    <property type="match status" value="1"/>
</dbReference>
<proteinExistence type="inferred from homology"/>
<evidence type="ECO:0000256" key="1">
    <source>
        <dbReference type="ARBA" id="ARBA00010618"/>
    </source>
</evidence>
<dbReference type="InterPro" id="IPR008991">
    <property type="entry name" value="Translation_prot_SH3-like_sf"/>
</dbReference>
<evidence type="ECO:0000313" key="7">
    <source>
        <dbReference type="RefSeq" id="XP_014667578.1"/>
    </source>
</evidence>